<sequence>MKKISTKYKLLTREETKKILGGNPVEPPCPDGKVRKSCFSGGYFGGIPVNHNYCLLPDEPCPLGS</sequence>
<keyword evidence="2" id="KW-1185">Reference proteome</keyword>
<evidence type="ECO:0000313" key="1">
    <source>
        <dbReference type="EMBL" id="MBD1387344.1"/>
    </source>
</evidence>
<name>A0ABR7X9T5_9SPHI</name>
<gene>
    <name evidence="1" type="ORF">IDJ75_18795</name>
</gene>
<dbReference type="Proteomes" id="UP000618754">
    <property type="component" value="Unassembled WGS sequence"/>
</dbReference>
<protein>
    <recommendedName>
        <fullName evidence="3">Bacteriocin</fullName>
    </recommendedName>
</protein>
<dbReference type="RefSeq" id="WP_191177194.1">
    <property type="nucleotide sequence ID" value="NZ_JACWMW010000005.1"/>
</dbReference>
<reference evidence="1 2" key="1">
    <citation type="submission" date="2020-09" db="EMBL/GenBank/DDBJ databases">
        <title>Novel species of Mucilaginibacter isolated from a glacier on the Tibetan Plateau.</title>
        <authorList>
            <person name="Liu Q."/>
            <person name="Xin Y.-H."/>
        </authorList>
    </citation>
    <scope>NUCLEOTIDE SEQUENCE [LARGE SCALE GENOMIC DNA]</scope>
    <source>
        <strain evidence="1 2">CGMCC 1.13878</strain>
    </source>
</reference>
<comment type="caution">
    <text evidence="1">The sequence shown here is derived from an EMBL/GenBank/DDBJ whole genome shotgun (WGS) entry which is preliminary data.</text>
</comment>
<organism evidence="1 2">
    <name type="scientific">Mucilaginibacter rigui</name>
    <dbReference type="NCBI Taxonomy" id="534635"/>
    <lineage>
        <taxon>Bacteria</taxon>
        <taxon>Pseudomonadati</taxon>
        <taxon>Bacteroidota</taxon>
        <taxon>Sphingobacteriia</taxon>
        <taxon>Sphingobacteriales</taxon>
        <taxon>Sphingobacteriaceae</taxon>
        <taxon>Mucilaginibacter</taxon>
    </lineage>
</organism>
<evidence type="ECO:0008006" key="3">
    <source>
        <dbReference type="Google" id="ProtNLM"/>
    </source>
</evidence>
<evidence type="ECO:0000313" key="2">
    <source>
        <dbReference type="Proteomes" id="UP000618754"/>
    </source>
</evidence>
<proteinExistence type="predicted"/>
<dbReference type="EMBL" id="JACWMW010000005">
    <property type="protein sequence ID" value="MBD1387344.1"/>
    <property type="molecule type" value="Genomic_DNA"/>
</dbReference>
<accession>A0ABR7X9T5</accession>